<evidence type="ECO:0000313" key="1">
    <source>
        <dbReference type="EMBL" id="MCM2392519.1"/>
    </source>
</evidence>
<gene>
    <name evidence="1" type="ORF">NBG84_30260</name>
</gene>
<protein>
    <submittedName>
        <fullName evidence="1">Uncharacterized protein</fullName>
    </submittedName>
</protein>
<evidence type="ECO:0000313" key="2">
    <source>
        <dbReference type="Proteomes" id="UP001431429"/>
    </source>
</evidence>
<dbReference type="Proteomes" id="UP001431429">
    <property type="component" value="Unassembled WGS sequence"/>
</dbReference>
<dbReference type="RefSeq" id="WP_250922846.1">
    <property type="nucleotide sequence ID" value="NZ_JAMQAW010000041.1"/>
</dbReference>
<sequence length="149" mass="16183">MAFKIKKSAELNQQARPVVAHAQLIDVRAFLLHAEVLDIEASGELQQIKSLETTMGIGREKGNLTYHFEHEIVLKGDQGKDAVKLQLHLGALFEFPAEDEPGGDVTESSLVAFGQISAQLAVHPYLRVAVSDLTARLGCPPVTLALLKC</sequence>
<dbReference type="EMBL" id="JAMQAW010000041">
    <property type="protein sequence ID" value="MCM2392519.1"/>
    <property type="molecule type" value="Genomic_DNA"/>
</dbReference>
<dbReference type="InterPro" id="IPR035958">
    <property type="entry name" value="SecB-like_sf"/>
</dbReference>
<organism evidence="1 2">
    <name type="scientific">Streptomyces albipurpureus</name>
    <dbReference type="NCBI Taxonomy" id="2897419"/>
    <lineage>
        <taxon>Bacteria</taxon>
        <taxon>Bacillati</taxon>
        <taxon>Actinomycetota</taxon>
        <taxon>Actinomycetes</taxon>
        <taxon>Kitasatosporales</taxon>
        <taxon>Streptomycetaceae</taxon>
        <taxon>Streptomyces</taxon>
    </lineage>
</organism>
<dbReference type="SUPFAM" id="SSF54611">
    <property type="entry name" value="SecB-like"/>
    <property type="match status" value="1"/>
</dbReference>
<name>A0ABT0UVP2_9ACTN</name>
<reference evidence="1" key="1">
    <citation type="submission" date="2022-06" db="EMBL/GenBank/DDBJ databases">
        <title>Genome public.</title>
        <authorList>
            <person name="Sun Q."/>
        </authorList>
    </citation>
    <scope>NUCLEOTIDE SEQUENCE</scope>
    <source>
        <strain evidence="1">CWNU-1</strain>
    </source>
</reference>
<dbReference type="Gene3D" id="3.10.420.10">
    <property type="entry name" value="SecB-like"/>
    <property type="match status" value="1"/>
</dbReference>
<accession>A0ABT0UVP2</accession>
<keyword evidence="2" id="KW-1185">Reference proteome</keyword>
<comment type="caution">
    <text evidence="1">The sequence shown here is derived from an EMBL/GenBank/DDBJ whole genome shotgun (WGS) entry which is preliminary data.</text>
</comment>
<proteinExistence type="predicted"/>